<feature type="region of interest" description="Disordered" evidence="1">
    <location>
        <begin position="434"/>
        <end position="473"/>
    </location>
</feature>
<proteinExistence type="predicted"/>
<evidence type="ECO:0000313" key="3">
    <source>
        <dbReference type="EMBL" id="EEQ87156.1"/>
    </source>
</evidence>
<dbReference type="Proteomes" id="UP000002039">
    <property type="component" value="Unassembled WGS sequence"/>
</dbReference>
<dbReference type="PROSITE" id="PS50213">
    <property type="entry name" value="FAS1"/>
    <property type="match status" value="2"/>
</dbReference>
<dbReference type="EMBL" id="EQ999974">
    <property type="protein sequence ID" value="OAT00243.1"/>
    <property type="molecule type" value="Genomic_DNA"/>
</dbReference>
<organism evidence="3 5">
    <name type="scientific">Ajellomyces dermatitidis (strain ER-3 / ATCC MYA-2586)</name>
    <name type="common">Blastomyces dermatitidis</name>
    <dbReference type="NCBI Taxonomy" id="559297"/>
    <lineage>
        <taxon>Eukaryota</taxon>
        <taxon>Fungi</taxon>
        <taxon>Dikarya</taxon>
        <taxon>Ascomycota</taxon>
        <taxon>Pezizomycotina</taxon>
        <taxon>Eurotiomycetes</taxon>
        <taxon>Eurotiomycetidae</taxon>
        <taxon>Onygenales</taxon>
        <taxon>Ajellomycetaceae</taxon>
        <taxon>Blastomyces</taxon>
    </lineage>
</organism>
<dbReference type="SMART" id="SM00554">
    <property type="entry name" value="FAS1"/>
    <property type="match status" value="2"/>
</dbReference>
<evidence type="ECO:0000313" key="5">
    <source>
        <dbReference type="Proteomes" id="UP000002039"/>
    </source>
</evidence>
<feature type="domain" description="FAS1" evidence="2">
    <location>
        <begin position="270"/>
        <end position="424"/>
    </location>
</feature>
<dbReference type="EMBL" id="EQ999974">
    <property type="protein sequence ID" value="EEQ87156.1"/>
    <property type="molecule type" value="Genomic_DNA"/>
</dbReference>
<evidence type="ECO:0000313" key="4">
    <source>
        <dbReference type="EMBL" id="OAT00243.1"/>
    </source>
</evidence>
<name>A0ABP2ETS1_AJEDR</name>
<dbReference type="Gene3D" id="2.30.180.10">
    <property type="entry name" value="FAS1 domain"/>
    <property type="match status" value="2"/>
</dbReference>
<dbReference type="SUPFAM" id="SSF82153">
    <property type="entry name" value="FAS1 domain"/>
    <property type="match status" value="2"/>
</dbReference>
<evidence type="ECO:0000256" key="1">
    <source>
        <dbReference type="SAM" id="MobiDB-lite"/>
    </source>
</evidence>
<feature type="domain" description="FAS1" evidence="2">
    <location>
        <begin position="128"/>
        <end position="266"/>
    </location>
</feature>
<feature type="compositionally biased region" description="Acidic residues" evidence="1">
    <location>
        <begin position="448"/>
        <end position="473"/>
    </location>
</feature>
<evidence type="ECO:0000259" key="2">
    <source>
        <dbReference type="PROSITE" id="PS50213"/>
    </source>
</evidence>
<dbReference type="PANTHER" id="PTHR10900:SF125">
    <property type="entry name" value="FAS1 DOMAIN-CONTAINING PROTEIN YLR001C"/>
    <property type="match status" value="1"/>
</dbReference>
<dbReference type="InterPro" id="IPR000782">
    <property type="entry name" value="FAS1_domain"/>
</dbReference>
<dbReference type="PANTHER" id="PTHR10900">
    <property type="entry name" value="PERIOSTIN-RELATED"/>
    <property type="match status" value="1"/>
</dbReference>
<gene>
    <name evidence="3" type="ORF">BDCG_02276</name>
</gene>
<dbReference type="GeneID" id="69024739"/>
<dbReference type="InterPro" id="IPR036378">
    <property type="entry name" value="FAS1_dom_sf"/>
</dbReference>
<dbReference type="RefSeq" id="XP_045279970.1">
    <property type="nucleotide sequence ID" value="XM_045417818.1"/>
</dbReference>
<dbReference type="Pfam" id="PF02469">
    <property type="entry name" value="Fasciclin"/>
    <property type="match status" value="2"/>
</dbReference>
<accession>A0ABP2ETS1</accession>
<dbReference type="InterPro" id="IPR050904">
    <property type="entry name" value="Adhesion/Biosynth-related"/>
</dbReference>
<reference evidence="3" key="1">
    <citation type="submission" date="2009-02" db="EMBL/GenBank/DDBJ databases">
        <title>The Genome Sequence of Blastomyces dermatitidis strain ER-3.</title>
        <authorList>
            <consortium name="The Broad Institute Genome Sequencing Platform"/>
            <consortium name="Broad Institute Microbial Sequencing Center."/>
            <person name="Champion M."/>
            <person name="Cuomo C."/>
            <person name="Ma L.-J."/>
            <person name="Henn M.R."/>
            <person name="Klein B."/>
            <person name="Goldman B."/>
            <person name="Young S."/>
            <person name="Kodira C.D."/>
            <person name="Zeng Q."/>
            <person name="Koehrsen M."/>
            <person name="Alvarado L."/>
            <person name="Berlin A.M."/>
            <person name="Heiman D.I."/>
            <person name="Hepburn T.A."/>
            <person name="Saif S."/>
            <person name="Shea T.D."/>
            <person name="Shenoy N."/>
            <person name="Sykes S."/>
            <person name="Galagan J."/>
            <person name="Nusbaum C."/>
            <person name="Birren B."/>
        </authorList>
    </citation>
    <scope>NUCLEOTIDE SEQUENCE</scope>
    <source>
        <strain evidence="3">ER-3</strain>
    </source>
</reference>
<reference evidence="5" key="2">
    <citation type="journal article" date="2015" name="PLoS Genet.">
        <title>The dynamic genome and transcriptome of the human fungal pathogen Blastomyces and close relative Emmonsia.</title>
        <authorList>
            <person name="Munoz J.F."/>
            <person name="Gauthier G.M."/>
            <person name="Desjardins C.A."/>
            <person name="Gallo J.E."/>
            <person name="Holder J."/>
            <person name="Sullivan T.D."/>
            <person name="Marty A.J."/>
            <person name="Carmen J.C."/>
            <person name="Chen Z."/>
            <person name="Ding L."/>
            <person name="Gujja S."/>
            <person name="Magrini V."/>
            <person name="Misas E."/>
            <person name="Mitreva M."/>
            <person name="Priest M."/>
            <person name="Saif S."/>
            <person name="Whiston E.A."/>
            <person name="Young S."/>
            <person name="Zeng Q."/>
            <person name="Goldman W.E."/>
            <person name="Mardis E.R."/>
            <person name="Taylor J.W."/>
            <person name="McEwen J.G."/>
            <person name="Clay O.K."/>
            <person name="Klein B.S."/>
            <person name="Cuomo C.A."/>
        </authorList>
    </citation>
    <scope>NUCLEOTIDE SEQUENCE [LARGE SCALE GENOMIC DNA]</scope>
    <source>
        <strain evidence="5">ER-3 / ATCC MYA-2586</strain>
    </source>
</reference>
<dbReference type="RefSeq" id="XP_045274543.1">
    <property type="nucleotide sequence ID" value="XM_045417817.1"/>
</dbReference>
<keyword evidence="5" id="KW-1185">Reference proteome</keyword>
<protein>
    <submittedName>
        <fullName evidence="3 4">Fasciclin domain family protein</fullName>
    </submittedName>
</protein>
<sequence>MKTTIAFLAASVAEAFIIPDQQQLSALAELPLHSYHENAPEPSDNILSREEEASFIPHIAEMAAMTEGLGCLMANYPQGAGILPPDQDLEDIEYGDDGNDGWDEDFFIQPQSETHDERGHHPGHRHFNMTLYEMINTSTHTKTFARLVSEFYDVADILKSTSSKHTVFVPTDKAFEKLRYHHPNLPDKVLKKVIMYHIMPHEYSRRELFFMNTIPTMLENTGLGPYPQRICTQFGPKGLTLNFYASIIKGNLYGTNGVAHGLNSVLLPPFTAIDALNTRPSTFSTFELGLYKTGLFDNIEDKSTHSGATFFVPTNRAFKKLGHRVTSVLFSRRGEKYLEAILKYHIVYNHTLYSDDYNKPKKDEGLNPASVHIDLPTLLLDRHISVDIARFGRFVTLKLNGFTSVAMPDLVTQDGVIHILNKVLLPPCRPESQTCEDGGRTIQHSFLDDDDDDYDDDYDYDYDYDYDDDDDDDDNAWENLTVEDLIERLEPYVEK</sequence>